<dbReference type="Pfam" id="PF13328">
    <property type="entry name" value="HD_4"/>
    <property type="match status" value="1"/>
</dbReference>
<dbReference type="STRING" id="633813.SAMN04488087_1343"/>
<organism evidence="2 3">
    <name type="scientific">Rhodothermus profundi</name>
    <dbReference type="NCBI Taxonomy" id="633813"/>
    <lineage>
        <taxon>Bacteria</taxon>
        <taxon>Pseudomonadati</taxon>
        <taxon>Rhodothermota</taxon>
        <taxon>Rhodothermia</taxon>
        <taxon>Rhodothermales</taxon>
        <taxon>Rhodothermaceae</taxon>
        <taxon>Rhodothermus</taxon>
    </lineage>
</organism>
<evidence type="ECO:0000313" key="3">
    <source>
        <dbReference type="Proteomes" id="UP000185812"/>
    </source>
</evidence>
<dbReference type="GO" id="GO:0008893">
    <property type="term" value="F:guanosine-3',5'-bis(diphosphate) 3'-diphosphatase activity"/>
    <property type="evidence" value="ECO:0007669"/>
    <property type="project" value="TreeGrafter"/>
</dbReference>
<evidence type="ECO:0000259" key="1">
    <source>
        <dbReference type="SMART" id="SM00471"/>
    </source>
</evidence>
<dbReference type="Gene3D" id="1.10.3210.10">
    <property type="entry name" value="Hypothetical protein af1432"/>
    <property type="match status" value="1"/>
</dbReference>
<dbReference type="EMBL" id="FRAU01000004">
    <property type="protein sequence ID" value="SHK54907.1"/>
    <property type="molecule type" value="Genomic_DNA"/>
</dbReference>
<dbReference type="Proteomes" id="UP000185812">
    <property type="component" value="Unassembled WGS sequence"/>
</dbReference>
<dbReference type="PANTHER" id="PTHR46246:SF1">
    <property type="entry name" value="GUANOSINE-3',5'-BIS(DIPHOSPHATE) 3'-PYROPHOSPHOHYDROLASE MESH1"/>
    <property type="match status" value="1"/>
</dbReference>
<sequence length="230" mass="25872">MADKSVDRVLFSPLVEQAIELAARWHDGTYRKSQWRPPLMPAPDPEDLVPVPVMAHLTAVALLVDRAGWDDVTVAAAFLHDALEDANRYGQQLRYDVLRERMGEAVARLVRDVTEQKFDAQGRLRSWEARKADYLAHLRTATPAAVAISLADKLHNLWTINQSLQAGMDVFTEGPGRRALSAGPEAQLRFHQALLELAQQHDEPRLVPLKQRLAQEIARFAQWMAARAAF</sequence>
<reference evidence="3" key="1">
    <citation type="submission" date="2016-11" db="EMBL/GenBank/DDBJ databases">
        <authorList>
            <person name="Varghese N."/>
            <person name="Submissions S."/>
        </authorList>
    </citation>
    <scope>NUCLEOTIDE SEQUENCE [LARGE SCALE GENOMIC DNA]</scope>
    <source>
        <strain evidence="3">DSM 22212</strain>
    </source>
</reference>
<dbReference type="RefSeq" id="WP_072715213.1">
    <property type="nucleotide sequence ID" value="NZ_FRAU01000004.1"/>
</dbReference>
<dbReference type="AlphaFoldDB" id="A0A1M6TD26"/>
<evidence type="ECO:0000313" key="2">
    <source>
        <dbReference type="EMBL" id="SHK54907.1"/>
    </source>
</evidence>
<dbReference type="InterPro" id="IPR003607">
    <property type="entry name" value="HD/PDEase_dom"/>
</dbReference>
<name>A0A1M6TD26_9BACT</name>
<gene>
    <name evidence="2" type="ORF">SAMN04488087_1343</name>
</gene>
<keyword evidence="3" id="KW-1185">Reference proteome</keyword>
<dbReference type="InterPro" id="IPR052194">
    <property type="entry name" value="MESH1"/>
</dbReference>
<dbReference type="SMART" id="SM00471">
    <property type="entry name" value="HDc"/>
    <property type="match status" value="1"/>
</dbReference>
<dbReference type="PANTHER" id="PTHR46246">
    <property type="entry name" value="GUANOSINE-3',5'-BIS(DIPHOSPHATE) 3'-PYROPHOSPHOHYDROLASE MESH1"/>
    <property type="match status" value="1"/>
</dbReference>
<proteinExistence type="predicted"/>
<accession>A0A1M6TD26</accession>
<protein>
    <submittedName>
        <fullName evidence="2">HD domain-containing protein</fullName>
    </submittedName>
</protein>
<feature type="domain" description="HD/PDEase" evidence="1">
    <location>
        <begin position="49"/>
        <end position="166"/>
    </location>
</feature>
<dbReference type="OrthoDB" id="9802385at2"/>
<dbReference type="SUPFAM" id="SSF109604">
    <property type="entry name" value="HD-domain/PDEase-like"/>
    <property type="match status" value="1"/>
</dbReference>